<comment type="caution">
    <text evidence="4">The sequence shown here is derived from an EMBL/GenBank/DDBJ whole genome shotgun (WGS) entry which is preliminary data.</text>
</comment>
<evidence type="ECO:0000256" key="1">
    <source>
        <dbReference type="PROSITE-ProRule" id="PRU00723"/>
    </source>
</evidence>
<dbReference type="PROSITE" id="PS50103">
    <property type="entry name" value="ZF_C3H1"/>
    <property type="match status" value="1"/>
</dbReference>
<dbReference type="Proteomes" id="UP001182556">
    <property type="component" value="Unassembled WGS sequence"/>
</dbReference>
<keyword evidence="1" id="KW-0862">Zinc</keyword>
<feature type="region of interest" description="Disordered" evidence="2">
    <location>
        <begin position="151"/>
        <end position="172"/>
    </location>
</feature>
<feature type="compositionally biased region" description="Basic and acidic residues" evidence="2">
    <location>
        <begin position="563"/>
        <end position="576"/>
    </location>
</feature>
<dbReference type="AlphaFoldDB" id="A0AAD9FTY3"/>
<feature type="zinc finger region" description="C3H1-type" evidence="1">
    <location>
        <begin position="597"/>
        <end position="626"/>
    </location>
</feature>
<protein>
    <recommendedName>
        <fullName evidence="3">C3H1-type domain-containing protein</fullName>
    </recommendedName>
</protein>
<dbReference type="EMBL" id="JAODAN010000002">
    <property type="protein sequence ID" value="KAK1926119.1"/>
    <property type="molecule type" value="Genomic_DNA"/>
</dbReference>
<keyword evidence="1" id="KW-0863">Zinc-finger</keyword>
<keyword evidence="1" id="KW-0479">Metal-binding</keyword>
<feature type="domain" description="C3H1-type" evidence="3">
    <location>
        <begin position="597"/>
        <end position="626"/>
    </location>
</feature>
<evidence type="ECO:0000313" key="4">
    <source>
        <dbReference type="EMBL" id="KAK1926119.1"/>
    </source>
</evidence>
<name>A0AAD9FTY3_PAPLA</name>
<feature type="compositionally biased region" description="Basic and acidic residues" evidence="2">
    <location>
        <begin position="543"/>
        <end position="553"/>
    </location>
</feature>
<feature type="region of interest" description="Disordered" evidence="2">
    <location>
        <begin position="543"/>
        <end position="582"/>
    </location>
</feature>
<gene>
    <name evidence="4" type="ORF">DB88DRAFT_508232</name>
</gene>
<evidence type="ECO:0000256" key="2">
    <source>
        <dbReference type="SAM" id="MobiDB-lite"/>
    </source>
</evidence>
<evidence type="ECO:0000259" key="3">
    <source>
        <dbReference type="PROSITE" id="PS50103"/>
    </source>
</evidence>
<feature type="region of interest" description="Disordered" evidence="2">
    <location>
        <begin position="502"/>
        <end position="525"/>
    </location>
</feature>
<evidence type="ECO:0000313" key="5">
    <source>
        <dbReference type="Proteomes" id="UP001182556"/>
    </source>
</evidence>
<proteinExistence type="predicted"/>
<dbReference type="InterPro" id="IPR057683">
    <property type="entry name" value="DUF7923"/>
</dbReference>
<keyword evidence="5" id="KW-1185">Reference proteome</keyword>
<organism evidence="4 5">
    <name type="scientific">Papiliotrema laurentii</name>
    <name type="common">Cryptococcus laurentii</name>
    <dbReference type="NCBI Taxonomy" id="5418"/>
    <lineage>
        <taxon>Eukaryota</taxon>
        <taxon>Fungi</taxon>
        <taxon>Dikarya</taxon>
        <taxon>Basidiomycota</taxon>
        <taxon>Agaricomycotina</taxon>
        <taxon>Tremellomycetes</taxon>
        <taxon>Tremellales</taxon>
        <taxon>Rhynchogastremaceae</taxon>
        <taxon>Papiliotrema</taxon>
    </lineage>
</organism>
<dbReference type="PANTHER" id="PTHR37543">
    <property type="entry name" value="CCCH ZINC FINGER DNA BINDING PROTEIN (AFU_ORTHOLOGUE AFUA_5G12760)"/>
    <property type="match status" value="1"/>
</dbReference>
<dbReference type="InterPro" id="IPR000571">
    <property type="entry name" value="Znf_CCCH"/>
</dbReference>
<sequence>MSPFPTLTIPQPPVHMALTSALVEDTDDMVVPQSPYNAHGAIGQPVLPPRSPPNSSNLSHPSSSQPKTPALGGEFDVSALIAHAARQHEEKKSNTNLTGNPVPGTPAATAAAVAAGSVGVIGDGLTPKRSGLVLNNDDIWSDHPLRRTFSGTAAIPGAPGSPVQTNQPQRTAPLPLFQPFSEPPVTPFARLGTPVGGSNRDVVAQVQGHLDALTGLVTPLLAAQEEVERLRKEVELWRGEWAKGEREKKRLEAIVEEQSLVVSNKSKSGKFSVVLIDGDGLIFQDNLLQAGFQGGQSAARTLLSALPNLSAHAQLSPTHAQHDITVNANGTVSVDNDMIARETKEIGSVVVQLFVNKSGLGTALVKAGAVPSWGVYEAFWQGFSAAHELFTVVDVGYGKEACDAKIKEYLRLYAKNAQCEMIVLGASHDNGYANILSSLQTESRLSKLLLLKGYNDLANQLRQYSSRVVSIPDLFRSSKLPHPVPTQSFSAVVQSSPSAVERSAPVKAAESKESPESVASGGTLETDDSVEVIEWEAVPKPVKEKKEKFDKPVGKKGKNGTKPTDKGDNEWHEAGGNKKLGKKYKGKGGLAVTSVRNLKPRPCHTYYLSPWGCKAGDDCDYGHDFRLSDNQMGELARLAKEIICPYVRNSKCHFTEEECVYGHVCPRGVNCALFNIIENAHGEDN</sequence>
<accession>A0AAD9FTY3</accession>
<reference evidence="4" key="1">
    <citation type="submission" date="2023-02" db="EMBL/GenBank/DDBJ databases">
        <title>Identification and recombinant expression of a fungal hydrolase from Papiliotrema laurentii that hydrolyzes apple cutin and clears colloidal polyester polyurethane.</title>
        <authorList>
            <consortium name="DOE Joint Genome Institute"/>
            <person name="Roman V.A."/>
            <person name="Bojanowski C."/>
            <person name="Crable B.R."/>
            <person name="Wagner D.N."/>
            <person name="Hung C.S."/>
            <person name="Nadeau L.J."/>
            <person name="Schratz L."/>
            <person name="Haridas S."/>
            <person name="Pangilinan J."/>
            <person name="Lipzen A."/>
            <person name="Na H."/>
            <person name="Yan M."/>
            <person name="Ng V."/>
            <person name="Grigoriev I.V."/>
            <person name="Spatafora J.W."/>
            <person name="Barlow D."/>
            <person name="Biffinger J."/>
            <person name="Kelley-Loughnane N."/>
            <person name="Varaljay V.A."/>
            <person name="Crookes-Goodson W.J."/>
        </authorList>
    </citation>
    <scope>NUCLEOTIDE SEQUENCE</scope>
    <source>
        <strain evidence="4">5307AH</strain>
    </source>
</reference>
<feature type="compositionally biased region" description="Low complexity" evidence="2">
    <location>
        <begin position="53"/>
        <end position="66"/>
    </location>
</feature>
<feature type="region of interest" description="Disordered" evidence="2">
    <location>
        <begin position="29"/>
        <end position="72"/>
    </location>
</feature>
<dbReference type="GO" id="GO:0008270">
    <property type="term" value="F:zinc ion binding"/>
    <property type="evidence" value="ECO:0007669"/>
    <property type="project" value="UniProtKB-KW"/>
</dbReference>
<dbReference type="PANTHER" id="PTHR37543:SF1">
    <property type="entry name" value="CCCH ZINC FINGER DNA BINDING PROTEIN (AFU_ORTHOLOGUE AFUA_5G12760)"/>
    <property type="match status" value="1"/>
</dbReference>
<dbReference type="Pfam" id="PF25540">
    <property type="entry name" value="DUF7923"/>
    <property type="match status" value="1"/>
</dbReference>